<dbReference type="AlphaFoldDB" id="A0A919UCI3"/>
<gene>
    <name evidence="2" type="ORF">Dsi01nite_037140</name>
</gene>
<feature type="domain" description="NmrA-like" evidence="1">
    <location>
        <begin position="3"/>
        <end position="41"/>
    </location>
</feature>
<dbReference type="Pfam" id="PF05368">
    <property type="entry name" value="NmrA"/>
    <property type="match status" value="1"/>
</dbReference>
<dbReference type="RefSeq" id="WP_203847475.1">
    <property type="nucleotide sequence ID" value="NZ_BAAAVW010000011.1"/>
</dbReference>
<evidence type="ECO:0000259" key="1">
    <source>
        <dbReference type="Pfam" id="PF05368"/>
    </source>
</evidence>
<reference evidence="2" key="1">
    <citation type="submission" date="2021-01" db="EMBL/GenBank/DDBJ databases">
        <title>Whole genome shotgun sequence of Dactylosporangium siamense NBRC 106093.</title>
        <authorList>
            <person name="Komaki H."/>
            <person name="Tamura T."/>
        </authorList>
    </citation>
    <scope>NUCLEOTIDE SEQUENCE</scope>
    <source>
        <strain evidence="2">NBRC 106093</strain>
    </source>
</reference>
<dbReference type="InterPro" id="IPR036291">
    <property type="entry name" value="NAD(P)-bd_dom_sf"/>
</dbReference>
<dbReference type="Proteomes" id="UP000660611">
    <property type="component" value="Unassembled WGS sequence"/>
</dbReference>
<dbReference type="EMBL" id="BONQ01000055">
    <property type="protein sequence ID" value="GIG45673.1"/>
    <property type="molecule type" value="Genomic_DNA"/>
</dbReference>
<dbReference type="InterPro" id="IPR008030">
    <property type="entry name" value="NmrA-like"/>
</dbReference>
<comment type="caution">
    <text evidence="2">The sequence shown here is derived from an EMBL/GenBank/DDBJ whole genome shotgun (WGS) entry which is preliminary data.</text>
</comment>
<organism evidence="2 3">
    <name type="scientific">Dactylosporangium siamense</name>
    <dbReference type="NCBI Taxonomy" id="685454"/>
    <lineage>
        <taxon>Bacteria</taxon>
        <taxon>Bacillati</taxon>
        <taxon>Actinomycetota</taxon>
        <taxon>Actinomycetes</taxon>
        <taxon>Micromonosporales</taxon>
        <taxon>Micromonosporaceae</taxon>
        <taxon>Dactylosporangium</taxon>
    </lineage>
</organism>
<accession>A0A919UCI3</accession>
<protein>
    <recommendedName>
        <fullName evidence="1">NmrA-like domain-containing protein</fullName>
    </recommendedName>
</protein>
<dbReference type="SUPFAM" id="SSF51735">
    <property type="entry name" value="NAD(P)-binding Rossmann-fold domains"/>
    <property type="match status" value="1"/>
</dbReference>
<sequence>MTTVLVIGATGKQGGAVARLLLDHGHEVTAFVRSPGSPGSASTSCPTG</sequence>
<proteinExistence type="predicted"/>
<name>A0A919UCI3_9ACTN</name>
<evidence type="ECO:0000313" key="2">
    <source>
        <dbReference type="EMBL" id="GIG45673.1"/>
    </source>
</evidence>
<evidence type="ECO:0000313" key="3">
    <source>
        <dbReference type="Proteomes" id="UP000660611"/>
    </source>
</evidence>
<dbReference type="Gene3D" id="3.40.50.720">
    <property type="entry name" value="NAD(P)-binding Rossmann-like Domain"/>
    <property type="match status" value="1"/>
</dbReference>
<keyword evidence="3" id="KW-1185">Reference proteome</keyword>